<dbReference type="AlphaFoldDB" id="A0A1V0M601"/>
<dbReference type="Proteomes" id="UP000276985">
    <property type="component" value="Unassembled WGS sequence"/>
</dbReference>
<dbReference type="EMBL" id="RXTL01000037">
    <property type="protein sequence ID" value="RTS41159.1"/>
    <property type="molecule type" value="Genomic_DNA"/>
</dbReference>
<protein>
    <submittedName>
        <fullName evidence="2">Replication protein</fullName>
    </submittedName>
</protein>
<dbReference type="RefSeq" id="WP_010792625.1">
    <property type="nucleotide sequence ID" value="NZ_CP061377.1"/>
</dbReference>
<accession>A0A1V0M601</accession>
<geneLocation type="plasmid" evidence="1">
    <name>pJB37</name>
</geneLocation>
<reference evidence="3 4" key="2">
    <citation type="submission" date="2018-12" db="EMBL/GenBank/DDBJ databases">
        <title>Pseudomonas aeruginosa Diversity Panel.</title>
        <authorList>
            <person name="Snesrud E."/>
            <person name="Mcgann P."/>
        </authorList>
    </citation>
    <scope>NUCLEOTIDE SEQUENCE [LARGE SCALE GENOMIC DNA]</scope>
    <source>
        <strain evidence="3 4">MRSN6241</strain>
    </source>
</reference>
<dbReference type="EMBL" id="WXZT01000024">
    <property type="protein sequence ID" value="MZZ15980.1"/>
    <property type="molecule type" value="Genomic_DNA"/>
</dbReference>
<organism evidence="1">
    <name type="scientific">Pseudomonas aeruginosa</name>
    <dbReference type="NCBI Taxonomy" id="287"/>
    <lineage>
        <taxon>Bacteria</taxon>
        <taxon>Pseudomonadati</taxon>
        <taxon>Pseudomonadota</taxon>
        <taxon>Gammaproteobacteria</taxon>
        <taxon>Pseudomonadales</taxon>
        <taxon>Pseudomonadaceae</taxon>
        <taxon>Pseudomonas</taxon>
    </lineage>
</organism>
<reference evidence="2" key="3">
    <citation type="submission" date="2020-01" db="EMBL/GenBank/DDBJ databases">
        <title>Bacteria Cultured from War Wounds Associated with the Conflict in Eastern Ukraine.</title>
        <authorList>
            <person name="Snesrud E."/>
            <person name="Galac M.R."/>
            <person name="Mc Gann P."/>
            <person name="Valentine K."/>
            <person name="Viacheslav K."/>
        </authorList>
    </citation>
    <scope>NUCLEOTIDE SEQUENCE</scope>
    <source>
        <strain evidence="2">VNMU148</strain>
    </source>
</reference>
<gene>
    <name evidence="3" type="ORF">DY940_27120</name>
    <name evidence="2" type="ORF">GUL26_27320</name>
</gene>
<dbReference type="EMBL" id="KY494864">
    <property type="protein sequence ID" value="ARD70323.1"/>
    <property type="molecule type" value="Genomic_DNA"/>
</dbReference>
<keyword evidence="1" id="KW-0614">Plasmid</keyword>
<evidence type="ECO:0000313" key="1">
    <source>
        <dbReference type="EMBL" id="ARD70323.1"/>
    </source>
</evidence>
<name>A0A1V0M601_PSEAI</name>
<reference evidence="1" key="1">
    <citation type="submission" date="2017-01" db="EMBL/GenBank/DDBJ databases">
        <title>Complete nucleotide sequence of an IncP-2 blaVIM-2-harboring megaplasmid from Pseudomonas aeruginosa.</title>
        <authorList>
            <person name="Botelho J."/>
            <person name="Grosso F."/>
            <person name="Mabrouk A."/>
            <person name="Peixe L."/>
        </authorList>
    </citation>
    <scope>NUCLEOTIDE SEQUENCE</scope>
    <source>
        <strain evidence="1">FFUP_PS_37</strain>
        <plasmid evidence="1">pJB37</plasmid>
    </source>
</reference>
<evidence type="ECO:0000313" key="2">
    <source>
        <dbReference type="EMBL" id="MZZ15980.1"/>
    </source>
</evidence>
<evidence type="ECO:0000313" key="3">
    <source>
        <dbReference type="EMBL" id="RTS41159.1"/>
    </source>
</evidence>
<dbReference type="GeneID" id="93444521"/>
<sequence length="395" mass="44539">MDVIESQNDLLTGLDCNSQSLSRKETGVVARLNSIRSKATGKRIQEPAASSTLPLFSAYQITLDDNDLGNLVSIYDALPRFAWSGKTVRSVAEMTIVKEGTINGEPFRVILKAVPMQKRLKVDGKLSKQVEDVGVFPGAREEFVEEALRKFSTQGNAKFNEAECSVQFTLYELQKELQSQKHTYTYAELREALEILSEAPLTIQTRTADGEVIDIKSTYLPFLAIRSRNKRSSAYVQPSPDDDPESSVLCKAVLHPLISRSIANGDYRLYQYTTSMGLTNGIARVLYRMLSFKWRNASPSHPYTFSLVDFLSNTARGLSNRMPEDFRAMNIALEQLVKEKAIQRYEHTKIAKSKGKGAKDYTYKLWPTNEFVSTIIKGHQAEARREIQLMAKRAR</sequence>
<proteinExistence type="predicted"/>
<evidence type="ECO:0000313" key="4">
    <source>
        <dbReference type="Proteomes" id="UP000276985"/>
    </source>
</evidence>
<dbReference type="Proteomes" id="UP000644192">
    <property type="component" value="Unassembled WGS sequence"/>
</dbReference>